<dbReference type="EMBL" id="ACVP01000020">
    <property type="protein sequence ID" value="EET77350.1"/>
    <property type="molecule type" value="Genomic_DNA"/>
</dbReference>
<evidence type="ECO:0000313" key="2">
    <source>
        <dbReference type="EMBL" id="EET77350.1"/>
    </source>
</evidence>
<dbReference type="GO" id="GO:0006402">
    <property type="term" value="P:mRNA catabolic process"/>
    <property type="evidence" value="ECO:0007669"/>
    <property type="project" value="TreeGrafter"/>
</dbReference>
<dbReference type="PANTHER" id="PTHR23355">
    <property type="entry name" value="RIBONUCLEASE"/>
    <property type="match status" value="1"/>
</dbReference>
<dbReference type="SMART" id="SM00955">
    <property type="entry name" value="RNB"/>
    <property type="match status" value="1"/>
</dbReference>
<comment type="caution">
    <text evidence="2">The sequence shown here is derived from an EMBL/GenBank/DDBJ whole genome shotgun (WGS) entry which is preliminary data.</text>
</comment>
<dbReference type="Pfam" id="PF18614">
    <property type="entry name" value="RNase_II_C_S1"/>
    <property type="match status" value="1"/>
</dbReference>
<name>C6R9J3_9CORY</name>
<dbReference type="Proteomes" id="UP000004384">
    <property type="component" value="Unassembled WGS sequence"/>
</dbReference>
<dbReference type="InterPro" id="IPR012340">
    <property type="entry name" value="NA-bd_OB-fold"/>
</dbReference>
<accession>C6R9J3</accession>
<dbReference type="Pfam" id="PF00773">
    <property type="entry name" value="RNB"/>
    <property type="match status" value="1"/>
</dbReference>
<dbReference type="SUPFAM" id="SSF50249">
    <property type="entry name" value="Nucleic acid-binding proteins"/>
    <property type="match status" value="1"/>
</dbReference>
<evidence type="ECO:0000259" key="1">
    <source>
        <dbReference type="SMART" id="SM00955"/>
    </source>
</evidence>
<proteinExistence type="predicted"/>
<dbReference type="InterPro" id="IPR050180">
    <property type="entry name" value="RNR_Ribonuclease"/>
</dbReference>
<evidence type="ECO:0000313" key="3">
    <source>
        <dbReference type="Proteomes" id="UP000004384"/>
    </source>
</evidence>
<feature type="domain" description="RNB" evidence="1">
    <location>
        <begin position="46"/>
        <end position="361"/>
    </location>
</feature>
<dbReference type="AlphaFoldDB" id="C6R9J3"/>
<protein>
    <submittedName>
        <fullName evidence="2">RNB-like protein</fullName>
    </submittedName>
</protein>
<dbReference type="GO" id="GO:0004540">
    <property type="term" value="F:RNA nuclease activity"/>
    <property type="evidence" value="ECO:0007669"/>
    <property type="project" value="InterPro"/>
</dbReference>
<organism evidence="2 3">
    <name type="scientific">Corynebacterium tuberculostearicum SK141</name>
    <dbReference type="NCBI Taxonomy" id="553206"/>
    <lineage>
        <taxon>Bacteria</taxon>
        <taxon>Bacillati</taxon>
        <taxon>Actinomycetota</taxon>
        <taxon>Actinomycetes</taxon>
        <taxon>Mycobacteriales</taxon>
        <taxon>Corynebacteriaceae</taxon>
        <taxon>Corynebacterium</taxon>
    </lineage>
</organism>
<gene>
    <name evidence="2" type="ORF">CORTU0001_0555</name>
</gene>
<dbReference type="InterPro" id="IPR040596">
    <property type="entry name" value="RNase_II_C_S1"/>
</dbReference>
<reference evidence="2 3" key="1">
    <citation type="submission" date="2009-06" db="EMBL/GenBank/DDBJ databases">
        <authorList>
            <person name="Dodson R."/>
            <person name="Sebastian Y."/>
            <person name="Madupu R."/>
            <person name="Durkin A.S."/>
            <person name="Torralba M."/>
            <person name="Methe B."/>
            <person name="Sutton G.G."/>
            <person name="Strausberg R.L."/>
            <person name="Nelson K.E."/>
        </authorList>
    </citation>
    <scope>NUCLEOTIDE SEQUENCE [LARGE SCALE GENOMIC DNA]</scope>
    <source>
        <strain evidence="2 3">SK141</strain>
    </source>
</reference>
<dbReference type="PANTHER" id="PTHR23355:SF9">
    <property type="entry name" value="DIS3-LIKE EXONUCLEASE 2"/>
    <property type="match status" value="1"/>
</dbReference>
<dbReference type="GO" id="GO:0003723">
    <property type="term" value="F:RNA binding"/>
    <property type="evidence" value="ECO:0007669"/>
    <property type="project" value="InterPro"/>
</dbReference>
<sequence>MVVGMKLYAAPLDFRAIATEFSVATDFPAEVTAQAARAQDRYADSRRDAREIPFVTLDPAGSMDLDQAVYIEEREGGYRVFYAIADVAAFIEPGSELERESFRRGQTIYLPDEPARLHPPELSEDRASLLPGTDKPAVLWTFDLDGNGEVESFHVERALIYSQARLDYEGAHADLAAGNLHPSIALLPVVGRLRQESSLRRQAISLRLPSQRVVENEDGTFELIIEPRYEVMDFNSEISLLAGMCAGRLMQEAGVGFLRTLPAAEPEHERQFRAEAQALGFALGDAPIPQFLLTVDADSPRGMAVMREAQSLLRGADYAWLGEQEAQVHAGIGGYYAHVTAPLRRLSDRFATEVCLALCGGYEVPEWVTGSATEVIGAMRSTSQLASQVDKACLNLTEATVLRPWLGTNFSATVVRGDAKREKARIFIPEPPVFAQCVGAPETGSETTVSLVTSDTDSREVLFAWPAD</sequence>
<dbReference type="InterPro" id="IPR001900">
    <property type="entry name" value="RNase_II/R"/>
</dbReference>